<dbReference type="AlphaFoldDB" id="A0AA38LYU5"/>
<evidence type="ECO:0000313" key="1">
    <source>
        <dbReference type="EMBL" id="KAJ3616408.1"/>
    </source>
</evidence>
<dbReference type="EMBL" id="JALNTZ010003553">
    <property type="protein sequence ID" value="KAJ3616408.1"/>
    <property type="molecule type" value="Genomic_DNA"/>
</dbReference>
<comment type="caution">
    <text evidence="1">The sequence shown here is derived from an EMBL/GenBank/DDBJ whole genome shotgun (WGS) entry which is preliminary data.</text>
</comment>
<evidence type="ECO:0000313" key="2">
    <source>
        <dbReference type="Proteomes" id="UP001168821"/>
    </source>
</evidence>
<accession>A0AA38LYU5</accession>
<dbReference type="Proteomes" id="UP001168821">
    <property type="component" value="Unassembled WGS sequence"/>
</dbReference>
<keyword evidence="2" id="KW-1185">Reference proteome</keyword>
<name>A0AA38LYU5_9CUCU</name>
<gene>
    <name evidence="1" type="ORF">Zmor_011906</name>
</gene>
<protein>
    <submittedName>
        <fullName evidence="1">Uncharacterized protein</fullName>
    </submittedName>
</protein>
<proteinExistence type="predicted"/>
<sequence>MDGGHVEPYKPEQKNSSCRCQRAGQKECLPRKHGLLHVAKLLKHLILNNGRQLMVVPWKKDREIARGSLRTRQGTDQYNPLQPVSSIFRVLTHQRNKCLDFKNLPDEDFFYEQSRVEKP</sequence>
<organism evidence="1 2">
    <name type="scientific">Zophobas morio</name>
    <dbReference type="NCBI Taxonomy" id="2755281"/>
    <lineage>
        <taxon>Eukaryota</taxon>
        <taxon>Metazoa</taxon>
        <taxon>Ecdysozoa</taxon>
        <taxon>Arthropoda</taxon>
        <taxon>Hexapoda</taxon>
        <taxon>Insecta</taxon>
        <taxon>Pterygota</taxon>
        <taxon>Neoptera</taxon>
        <taxon>Endopterygota</taxon>
        <taxon>Coleoptera</taxon>
        <taxon>Polyphaga</taxon>
        <taxon>Cucujiformia</taxon>
        <taxon>Tenebrionidae</taxon>
        <taxon>Zophobas</taxon>
    </lineage>
</organism>
<reference evidence="1" key="1">
    <citation type="journal article" date="2023" name="G3 (Bethesda)">
        <title>Whole genome assemblies of Zophobas morio and Tenebrio molitor.</title>
        <authorList>
            <person name="Kaur S."/>
            <person name="Stinson S.A."/>
            <person name="diCenzo G.C."/>
        </authorList>
    </citation>
    <scope>NUCLEOTIDE SEQUENCE</scope>
    <source>
        <strain evidence="1">QUZm001</strain>
    </source>
</reference>